<dbReference type="Pfam" id="PF05015">
    <property type="entry name" value="HigB-like_toxin"/>
    <property type="match status" value="1"/>
</dbReference>
<gene>
    <name evidence="1" type="ORF">FVF58_31545</name>
</gene>
<organism evidence="1 2">
    <name type="scientific">Paraburkholderia panacisoli</name>
    <dbReference type="NCBI Taxonomy" id="2603818"/>
    <lineage>
        <taxon>Bacteria</taxon>
        <taxon>Pseudomonadati</taxon>
        <taxon>Pseudomonadota</taxon>
        <taxon>Betaproteobacteria</taxon>
        <taxon>Burkholderiales</taxon>
        <taxon>Burkholderiaceae</taxon>
        <taxon>Paraburkholderia</taxon>
    </lineage>
</organism>
<dbReference type="Proteomes" id="UP000325273">
    <property type="component" value="Unassembled WGS sequence"/>
</dbReference>
<sequence length="95" mass="10796">MTTFGDKATARIFQGEFVHSLPLHMQALARRKLLMIDAANSIVNLHAPPGNRLEALQGQRSGQWSIRVNAQWRICFHFVGEESLNVKIVEIVDYH</sequence>
<dbReference type="InterPro" id="IPR035093">
    <property type="entry name" value="RelE/ParE_toxin_dom_sf"/>
</dbReference>
<keyword evidence="2" id="KW-1185">Reference proteome</keyword>
<evidence type="ECO:0000313" key="2">
    <source>
        <dbReference type="Proteomes" id="UP000325273"/>
    </source>
</evidence>
<dbReference type="InterPro" id="IPR007711">
    <property type="entry name" value="HigB-1"/>
</dbReference>
<proteinExistence type="predicted"/>
<dbReference type="EMBL" id="VTUZ01000026">
    <property type="protein sequence ID" value="KAA1004738.1"/>
    <property type="molecule type" value="Genomic_DNA"/>
</dbReference>
<comment type="caution">
    <text evidence="1">The sequence shown here is derived from an EMBL/GenBank/DDBJ whole genome shotgun (WGS) entry which is preliminary data.</text>
</comment>
<dbReference type="PANTHER" id="PTHR40266">
    <property type="entry name" value="TOXIN HIGB-1"/>
    <property type="match status" value="1"/>
</dbReference>
<dbReference type="AlphaFoldDB" id="A0A5B0GPY4"/>
<reference evidence="1 2" key="1">
    <citation type="submission" date="2019-08" db="EMBL/GenBank/DDBJ databases">
        <title>Paraburkholderia sp. DCY113.</title>
        <authorList>
            <person name="Kang J."/>
        </authorList>
    </citation>
    <scope>NUCLEOTIDE SEQUENCE [LARGE SCALE GENOMIC DNA]</scope>
    <source>
        <strain evidence="1 2">DCY113</strain>
    </source>
</reference>
<dbReference type="PANTHER" id="PTHR40266:SF2">
    <property type="entry name" value="TOXIN HIGB-1"/>
    <property type="match status" value="1"/>
</dbReference>
<dbReference type="SUPFAM" id="SSF143011">
    <property type="entry name" value="RelE-like"/>
    <property type="match status" value="1"/>
</dbReference>
<protein>
    <submittedName>
        <fullName evidence="1">Type II toxin-antitoxin system RelE/ParE family toxin</fullName>
    </submittedName>
</protein>
<evidence type="ECO:0000313" key="1">
    <source>
        <dbReference type="EMBL" id="KAA1004738.1"/>
    </source>
</evidence>
<dbReference type="Gene3D" id="3.30.2310.20">
    <property type="entry name" value="RelE-like"/>
    <property type="match status" value="1"/>
</dbReference>
<accession>A0A5B0GPY4</accession>
<name>A0A5B0GPY4_9BURK</name>